<evidence type="ECO:0000313" key="13">
    <source>
        <dbReference type="Proteomes" id="UP000295252"/>
    </source>
</evidence>
<dbReference type="OrthoDB" id="1727703at2759"/>
<keyword evidence="13" id="KW-1185">Reference proteome</keyword>
<dbReference type="InterPro" id="IPR021911">
    <property type="entry name" value="ATAD3_N"/>
</dbReference>
<dbReference type="GO" id="GO:0005524">
    <property type="term" value="F:ATP binding"/>
    <property type="evidence" value="ECO:0007669"/>
    <property type="project" value="UniProtKB-KW"/>
</dbReference>
<dbReference type="PANTHER" id="PTHR23075:SF0">
    <property type="entry name" value="ATPASE FAMILY AAA DOMAIN-CONTAINING PROTEIN 3"/>
    <property type="match status" value="1"/>
</dbReference>
<evidence type="ECO:0000256" key="3">
    <source>
        <dbReference type="ARBA" id="ARBA00022792"/>
    </source>
</evidence>
<evidence type="ECO:0000256" key="5">
    <source>
        <dbReference type="ARBA" id="ARBA00023054"/>
    </source>
</evidence>
<gene>
    <name evidence="12" type="ORF">GSCOC_T00002612001</name>
</gene>
<dbReference type="PANTHER" id="PTHR23075">
    <property type="entry name" value="PUTATIVE ATP-ASE"/>
    <property type="match status" value="1"/>
</dbReference>
<dbReference type="Pfam" id="PF12037">
    <property type="entry name" value="ATAD3_N"/>
    <property type="match status" value="1"/>
</dbReference>
<keyword evidence="4" id="KW-0067">ATP-binding</keyword>
<dbReference type="GO" id="GO:0007005">
    <property type="term" value="P:mitochondrion organization"/>
    <property type="evidence" value="ECO:0007669"/>
    <property type="project" value="TreeGrafter"/>
</dbReference>
<dbReference type="Proteomes" id="UP000295252">
    <property type="component" value="Unassembled WGS sequence"/>
</dbReference>
<keyword evidence="10" id="KW-0732">Signal</keyword>
<reference evidence="13" key="1">
    <citation type="journal article" date="2014" name="Science">
        <title>The coffee genome provides insight into the convergent evolution of caffeine biosynthesis.</title>
        <authorList>
            <person name="Denoeud F."/>
            <person name="Carretero-Paulet L."/>
            <person name="Dereeper A."/>
            <person name="Droc G."/>
            <person name="Guyot R."/>
            <person name="Pietrella M."/>
            <person name="Zheng C."/>
            <person name="Alberti A."/>
            <person name="Anthony F."/>
            <person name="Aprea G."/>
            <person name="Aury J.M."/>
            <person name="Bento P."/>
            <person name="Bernard M."/>
            <person name="Bocs S."/>
            <person name="Campa C."/>
            <person name="Cenci A."/>
            <person name="Combes M.C."/>
            <person name="Crouzillat D."/>
            <person name="Da Silva C."/>
            <person name="Daddiego L."/>
            <person name="De Bellis F."/>
            <person name="Dussert S."/>
            <person name="Garsmeur O."/>
            <person name="Gayraud T."/>
            <person name="Guignon V."/>
            <person name="Jahn K."/>
            <person name="Jamilloux V."/>
            <person name="Joet T."/>
            <person name="Labadie K."/>
            <person name="Lan T."/>
            <person name="Leclercq J."/>
            <person name="Lepelley M."/>
            <person name="Leroy T."/>
            <person name="Li L.T."/>
            <person name="Librado P."/>
            <person name="Lopez L."/>
            <person name="Munoz A."/>
            <person name="Noel B."/>
            <person name="Pallavicini A."/>
            <person name="Perrotta G."/>
            <person name="Poncet V."/>
            <person name="Pot D."/>
            <person name="Priyono X."/>
            <person name="Rigoreau M."/>
            <person name="Rouard M."/>
            <person name="Rozas J."/>
            <person name="Tranchant-Dubreuil C."/>
            <person name="VanBuren R."/>
            <person name="Zhang Q."/>
            <person name="Andrade A.C."/>
            <person name="Argout X."/>
            <person name="Bertrand B."/>
            <person name="de Kochko A."/>
            <person name="Graziosi G."/>
            <person name="Henry R.J."/>
            <person name="Jayarama X."/>
            <person name="Ming R."/>
            <person name="Nagai C."/>
            <person name="Rounsley S."/>
            <person name="Sankoff D."/>
            <person name="Giuliano G."/>
            <person name="Albert V.A."/>
            <person name="Wincker P."/>
            <person name="Lashermes P."/>
        </authorList>
    </citation>
    <scope>NUCLEOTIDE SEQUENCE [LARGE SCALE GENOMIC DNA]</scope>
    <source>
        <strain evidence="13">cv. DH200-94</strain>
    </source>
</reference>
<dbReference type="InParanoid" id="A0A068VLR3"/>
<feature type="chain" id="PRO_5001655952" evidence="10">
    <location>
        <begin position="22"/>
        <end position="321"/>
    </location>
</feature>
<keyword evidence="7" id="KW-0472">Membrane</keyword>
<name>A0A068VLR3_COFCA</name>
<evidence type="ECO:0000256" key="9">
    <source>
        <dbReference type="SAM" id="MobiDB-lite"/>
    </source>
</evidence>
<evidence type="ECO:0000256" key="8">
    <source>
        <dbReference type="SAM" id="Coils"/>
    </source>
</evidence>
<organism evidence="12 13">
    <name type="scientific">Coffea canephora</name>
    <name type="common">Robusta coffee</name>
    <dbReference type="NCBI Taxonomy" id="49390"/>
    <lineage>
        <taxon>Eukaryota</taxon>
        <taxon>Viridiplantae</taxon>
        <taxon>Streptophyta</taxon>
        <taxon>Embryophyta</taxon>
        <taxon>Tracheophyta</taxon>
        <taxon>Spermatophyta</taxon>
        <taxon>Magnoliopsida</taxon>
        <taxon>eudicotyledons</taxon>
        <taxon>Gunneridae</taxon>
        <taxon>Pentapetalae</taxon>
        <taxon>asterids</taxon>
        <taxon>lamiids</taxon>
        <taxon>Gentianales</taxon>
        <taxon>Rubiaceae</taxon>
        <taxon>Ixoroideae</taxon>
        <taxon>Gardenieae complex</taxon>
        <taxon>Bertiereae - Coffeeae clade</taxon>
        <taxon>Coffeeae</taxon>
        <taxon>Coffea</taxon>
    </lineage>
</organism>
<evidence type="ECO:0000256" key="4">
    <source>
        <dbReference type="ARBA" id="ARBA00022840"/>
    </source>
</evidence>
<dbReference type="EMBL" id="HG743921">
    <property type="protein sequence ID" value="CDP21559.1"/>
    <property type="molecule type" value="Genomic_DNA"/>
</dbReference>
<evidence type="ECO:0000256" key="10">
    <source>
        <dbReference type="SAM" id="SignalP"/>
    </source>
</evidence>
<keyword evidence="3" id="KW-0999">Mitochondrion inner membrane</keyword>
<evidence type="ECO:0000256" key="1">
    <source>
        <dbReference type="ARBA" id="ARBA00004325"/>
    </source>
</evidence>
<evidence type="ECO:0000313" key="12">
    <source>
        <dbReference type="EMBL" id="CDP21559.1"/>
    </source>
</evidence>
<dbReference type="PhylomeDB" id="A0A068VLR3"/>
<dbReference type="GO" id="GO:0008270">
    <property type="term" value="F:zinc ion binding"/>
    <property type="evidence" value="ECO:0007669"/>
    <property type="project" value="TreeGrafter"/>
</dbReference>
<dbReference type="OMA" id="QACESSD"/>
<keyword evidence="5 8" id="KW-0175">Coiled coil</keyword>
<sequence length="321" mass="35802">MTRSSATVSGLLSAIASAAFGVDRAYCDGPFNFSPFSTSSTTSTAVPPPQTQSPGAKTPQPPPPEPTRVRNDYPRTTSAGFDPEALERGAKALREITTSSQAKKVFEVIKKQEETRQSELAAKAAEFKALQAQSETERQRVVYDEQKKLAQQQAQIKSQMARYEDELARKRMQACESSDIFLSLLQAENEHQRARNQELVKMQEESSMRQEAARRATEEQIQAQRRQTEREKAEIERETIRVRSMAEAEGRAHEAKLAEDVNRRMLVERANAEREKWVAAINTTFDHIGGGLRAILTDQNKLVVVVGGVTALAAGVYTTRY</sequence>
<comment type="subcellular location">
    <subcellularLocation>
        <location evidence="1">Mitochondrion membrane</location>
    </subcellularLocation>
</comment>
<evidence type="ECO:0000256" key="6">
    <source>
        <dbReference type="ARBA" id="ARBA00023128"/>
    </source>
</evidence>
<dbReference type="GO" id="GO:0031966">
    <property type="term" value="C:mitochondrial membrane"/>
    <property type="evidence" value="ECO:0007669"/>
    <property type="project" value="UniProtKB-SubCell"/>
</dbReference>
<evidence type="ECO:0000259" key="11">
    <source>
        <dbReference type="Pfam" id="PF12037"/>
    </source>
</evidence>
<feature type="coiled-coil region" evidence="8">
    <location>
        <begin position="146"/>
        <end position="173"/>
    </location>
</feature>
<keyword evidence="2" id="KW-0547">Nucleotide-binding</keyword>
<dbReference type="AlphaFoldDB" id="A0A068VLR3"/>
<keyword evidence="6" id="KW-0496">Mitochondrion</keyword>
<evidence type="ECO:0000256" key="2">
    <source>
        <dbReference type="ARBA" id="ARBA00022741"/>
    </source>
</evidence>
<accession>A0A068VLR3</accession>
<dbReference type="Gramene" id="CDP21559">
    <property type="protein sequence ID" value="CDP21559"/>
    <property type="gene ID" value="GSCOC_T00002612001"/>
</dbReference>
<feature type="region of interest" description="Disordered" evidence="9">
    <location>
        <begin position="38"/>
        <end position="84"/>
    </location>
</feature>
<proteinExistence type="predicted"/>
<dbReference type="STRING" id="49390.A0A068VLR3"/>
<feature type="domain" description="ATPase family AAA" evidence="11">
    <location>
        <begin position="64"/>
        <end position="320"/>
    </location>
</feature>
<feature type="signal peptide" evidence="10">
    <location>
        <begin position="1"/>
        <end position="21"/>
    </location>
</feature>
<evidence type="ECO:0000256" key="7">
    <source>
        <dbReference type="ARBA" id="ARBA00023136"/>
    </source>
</evidence>
<protein>
    <submittedName>
        <fullName evidence="12">DH200=94 genomic scaffold, scaffold_4837</fullName>
    </submittedName>
</protein>
<feature type="coiled-coil region" evidence="8">
    <location>
        <begin position="214"/>
        <end position="275"/>
    </location>
</feature>